<reference evidence="2 3" key="1">
    <citation type="journal article" date="2010" name="Nature">
        <title>Perigord black truffle genome uncovers evolutionary origins and mechanisms of symbiosis.</title>
        <authorList>
            <person name="Martin F."/>
            <person name="Kohler A."/>
            <person name="Murat C."/>
            <person name="Balestrini R."/>
            <person name="Coutinho P.M."/>
            <person name="Jaillon O."/>
            <person name="Montanini B."/>
            <person name="Morin E."/>
            <person name="Noel B."/>
            <person name="Percudani R."/>
            <person name="Porcel B."/>
            <person name="Rubini A."/>
            <person name="Amicucci A."/>
            <person name="Amselem J."/>
            <person name="Anthouard V."/>
            <person name="Arcioni S."/>
            <person name="Artiguenave F."/>
            <person name="Aury J.M."/>
            <person name="Ballario P."/>
            <person name="Bolchi A."/>
            <person name="Brenna A."/>
            <person name="Brun A."/>
            <person name="Buee M."/>
            <person name="Cantarel B."/>
            <person name="Chevalier G."/>
            <person name="Couloux A."/>
            <person name="Da Silva C."/>
            <person name="Denoeud F."/>
            <person name="Duplessis S."/>
            <person name="Ghignone S."/>
            <person name="Hilselberger B."/>
            <person name="Iotti M."/>
            <person name="Marcais B."/>
            <person name="Mello A."/>
            <person name="Miranda M."/>
            <person name="Pacioni G."/>
            <person name="Quesneville H."/>
            <person name="Riccioni C."/>
            <person name="Ruotolo R."/>
            <person name="Splivallo R."/>
            <person name="Stocchi V."/>
            <person name="Tisserant E."/>
            <person name="Viscomi A.R."/>
            <person name="Zambonelli A."/>
            <person name="Zampieri E."/>
            <person name="Henrissat B."/>
            <person name="Lebrun M.H."/>
            <person name="Paolocci F."/>
            <person name="Bonfante P."/>
            <person name="Ottonello S."/>
            <person name="Wincker P."/>
        </authorList>
    </citation>
    <scope>NUCLEOTIDE SEQUENCE [LARGE SCALE GENOMIC DNA]</scope>
    <source>
        <strain evidence="2 3">Mel28</strain>
    </source>
</reference>
<name>D5GBJ4_TUBMM</name>
<dbReference type="Proteomes" id="UP000006911">
    <property type="component" value="Unassembled WGS sequence"/>
</dbReference>
<dbReference type="HOGENOM" id="CLU_2442474_0_0_1"/>
<dbReference type="EMBL" id="FN430097">
    <property type="protein sequence ID" value="CAZ82000.1"/>
    <property type="molecule type" value="Genomic_DNA"/>
</dbReference>
<dbReference type="AlphaFoldDB" id="D5GBJ4"/>
<keyword evidence="3" id="KW-1185">Reference proteome</keyword>
<accession>D5GBJ4</accession>
<evidence type="ECO:0000313" key="2">
    <source>
        <dbReference type="EMBL" id="CAZ82000.1"/>
    </source>
</evidence>
<feature type="transmembrane region" description="Helical" evidence="1">
    <location>
        <begin position="6"/>
        <end position="23"/>
    </location>
</feature>
<dbReference type="InParanoid" id="D5GBJ4"/>
<feature type="transmembrane region" description="Helical" evidence="1">
    <location>
        <begin position="57"/>
        <end position="85"/>
    </location>
</feature>
<protein>
    <submittedName>
        <fullName evidence="2">(Perigord truffle) hypothetical protein</fullName>
    </submittedName>
</protein>
<organism evidence="2 3">
    <name type="scientific">Tuber melanosporum (strain Mel28)</name>
    <name type="common">Perigord black truffle</name>
    <dbReference type="NCBI Taxonomy" id="656061"/>
    <lineage>
        <taxon>Eukaryota</taxon>
        <taxon>Fungi</taxon>
        <taxon>Dikarya</taxon>
        <taxon>Ascomycota</taxon>
        <taxon>Pezizomycotina</taxon>
        <taxon>Pezizomycetes</taxon>
        <taxon>Pezizales</taxon>
        <taxon>Tuberaceae</taxon>
        <taxon>Tuber</taxon>
    </lineage>
</organism>
<sequence>MPTTSIIRYLYLSSFYLFFLQYHKSPRIAWFPYFSYSCSGSFVPHPAFSFYTLRSHVYPFLALFFLLSYSIPHVLCWPSVVLMGLDRVSY</sequence>
<evidence type="ECO:0000313" key="3">
    <source>
        <dbReference type="Proteomes" id="UP000006911"/>
    </source>
</evidence>
<dbReference type="RefSeq" id="XP_002837809.1">
    <property type="nucleotide sequence ID" value="XM_002837763.1"/>
</dbReference>
<dbReference type="KEGG" id="tml:GSTUM_00005661001"/>
<gene>
    <name evidence="2" type="ORF">GSTUM_00005661001</name>
</gene>
<proteinExistence type="predicted"/>
<keyword evidence="1" id="KW-1133">Transmembrane helix</keyword>
<keyword evidence="1" id="KW-0812">Transmembrane</keyword>
<keyword evidence="1" id="KW-0472">Membrane</keyword>
<dbReference type="GeneID" id="9185435"/>
<evidence type="ECO:0000256" key="1">
    <source>
        <dbReference type="SAM" id="Phobius"/>
    </source>
</evidence>